<dbReference type="CDD" id="cd06170">
    <property type="entry name" value="LuxR_C_like"/>
    <property type="match status" value="1"/>
</dbReference>
<dbReference type="Pfam" id="PF00196">
    <property type="entry name" value="GerE"/>
    <property type="match status" value="1"/>
</dbReference>
<keyword evidence="2" id="KW-0238">DNA-binding</keyword>
<dbReference type="InterPro" id="IPR011006">
    <property type="entry name" value="CheY-like_superfamily"/>
</dbReference>
<reference evidence="5 6" key="1">
    <citation type="journal article" date="2019" name="Int. J. Syst. Evol. Microbiol.">
        <title>The Global Catalogue of Microorganisms (GCM) 10K type strain sequencing project: providing services to taxonomists for standard genome sequencing and annotation.</title>
        <authorList>
            <consortium name="The Broad Institute Genomics Platform"/>
            <consortium name="The Broad Institute Genome Sequencing Center for Infectious Disease"/>
            <person name="Wu L."/>
            <person name="Ma J."/>
        </authorList>
    </citation>
    <scope>NUCLEOTIDE SEQUENCE [LARGE SCALE GENOMIC DNA]</scope>
    <source>
        <strain evidence="5 6">JCM 15503</strain>
    </source>
</reference>
<evidence type="ECO:0000256" key="2">
    <source>
        <dbReference type="ARBA" id="ARBA00023125"/>
    </source>
</evidence>
<accession>A0ABN1JL34</accession>
<dbReference type="RefSeq" id="WP_141285771.1">
    <property type="nucleotide sequence ID" value="NZ_BAAAEW010000004.1"/>
</dbReference>
<evidence type="ECO:0000313" key="5">
    <source>
        <dbReference type="EMBL" id="GAA0742037.1"/>
    </source>
</evidence>
<keyword evidence="1" id="KW-0805">Transcription regulation</keyword>
<evidence type="ECO:0000256" key="1">
    <source>
        <dbReference type="ARBA" id="ARBA00023015"/>
    </source>
</evidence>
<dbReference type="PROSITE" id="PS50043">
    <property type="entry name" value="HTH_LUXR_2"/>
    <property type="match status" value="1"/>
</dbReference>
<dbReference type="InterPro" id="IPR016032">
    <property type="entry name" value="Sig_transdc_resp-reg_C-effctor"/>
</dbReference>
<dbReference type="EMBL" id="BAAAEW010000004">
    <property type="protein sequence ID" value="GAA0742037.1"/>
    <property type="molecule type" value="Genomic_DNA"/>
</dbReference>
<proteinExistence type="predicted"/>
<dbReference type="PRINTS" id="PR00038">
    <property type="entry name" value="HTHLUXR"/>
</dbReference>
<organism evidence="5 6">
    <name type="scientific">Ideonella azotifigens</name>
    <dbReference type="NCBI Taxonomy" id="513160"/>
    <lineage>
        <taxon>Bacteria</taxon>
        <taxon>Pseudomonadati</taxon>
        <taxon>Pseudomonadota</taxon>
        <taxon>Betaproteobacteria</taxon>
        <taxon>Burkholderiales</taxon>
        <taxon>Sphaerotilaceae</taxon>
        <taxon>Ideonella</taxon>
    </lineage>
</organism>
<protein>
    <submittedName>
        <fullName evidence="5">Response regulator transcription factor</fullName>
    </submittedName>
</protein>
<name>A0ABN1JL34_9BURK</name>
<dbReference type="SMART" id="SM00421">
    <property type="entry name" value="HTH_LUXR"/>
    <property type="match status" value="1"/>
</dbReference>
<dbReference type="Proteomes" id="UP001500279">
    <property type="component" value="Unassembled WGS sequence"/>
</dbReference>
<comment type="caution">
    <text evidence="5">The sequence shown here is derived from an EMBL/GenBank/DDBJ whole genome shotgun (WGS) entry which is preliminary data.</text>
</comment>
<dbReference type="InterPro" id="IPR000792">
    <property type="entry name" value="Tscrpt_reg_LuxR_C"/>
</dbReference>
<gene>
    <name evidence="5" type="ORF">GCM10009107_05120</name>
</gene>
<dbReference type="Gene3D" id="3.40.50.2300">
    <property type="match status" value="1"/>
</dbReference>
<dbReference type="PANTHER" id="PTHR44688">
    <property type="entry name" value="DNA-BINDING TRANSCRIPTIONAL ACTIVATOR DEVR_DOSR"/>
    <property type="match status" value="1"/>
</dbReference>
<dbReference type="PROSITE" id="PS00622">
    <property type="entry name" value="HTH_LUXR_1"/>
    <property type="match status" value="1"/>
</dbReference>
<dbReference type="SUPFAM" id="SSF52172">
    <property type="entry name" value="CheY-like"/>
    <property type="match status" value="1"/>
</dbReference>
<feature type="domain" description="HTH luxR-type" evidence="4">
    <location>
        <begin position="130"/>
        <end position="195"/>
    </location>
</feature>
<dbReference type="PANTHER" id="PTHR44688:SF16">
    <property type="entry name" value="DNA-BINDING TRANSCRIPTIONAL ACTIVATOR DEVR_DOSR"/>
    <property type="match status" value="1"/>
</dbReference>
<keyword evidence="3" id="KW-0804">Transcription</keyword>
<evidence type="ECO:0000259" key="4">
    <source>
        <dbReference type="PROSITE" id="PS50043"/>
    </source>
</evidence>
<dbReference type="SUPFAM" id="SSF46894">
    <property type="entry name" value="C-terminal effector domain of the bipartite response regulators"/>
    <property type="match status" value="1"/>
</dbReference>
<sequence>MPQFAALAQRVIVKHTEPILAMGLMSALGQVPEFEVSVDTTGSAQIEHGRGARVIVCDHQAAMQLDNPGRAGIVAMAGKPREFEIQRAMEKGVLGYVASGCSLAELQCAVRAAAQGRRYLCPVAAQELANSLSTEALTSREHDVLTLLAQGCCNKTIGNRLAIAAGTVKAHVRAILAKLDASTRTEAANIAIARGLLPEPTVASADTGAWRVPAFMPTRQATPHRIMAA</sequence>
<evidence type="ECO:0000256" key="3">
    <source>
        <dbReference type="ARBA" id="ARBA00023163"/>
    </source>
</evidence>
<evidence type="ECO:0000313" key="6">
    <source>
        <dbReference type="Proteomes" id="UP001500279"/>
    </source>
</evidence>
<keyword evidence="6" id="KW-1185">Reference proteome</keyword>